<feature type="transmembrane region" description="Helical" evidence="6">
    <location>
        <begin position="155"/>
        <end position="173"/>
    </location>
</feature>
<dbReference type="AlphaFoldDB" id="A0A3M8H8B7"/>
<evidence type="ECO:0000259" key="7">
    <source>
        <dbReference type="Pfam" id="PF00892"/>
    </source>
</evidence>
<dbReference type="Proteomes" id="UP000279909">
    <property type="component" value="Unassembled WGS sequence"/>
</dbReference>
<comment type="caution">
    <text evidence="8">The sequence shown here is derived from an EMBL/GenBank/DDBJ whole genome shotgun (WGS) entry which is preliminary data.</text>
</comment>
<dbReference type="PANTHER" id="PTHR32322:SF2">
    <property type="entry name" value="EAMA DOMAIN-CONTAINING PROTEIN"/>
    <property type="match status" value="1"/>
</dbReference>
<evidence type="ECO:0000256" key="2">
    <source>
        <dbReference type="ARBA" id="ARBA00007362"/>
    </source>
</evidence>
<feature type="transmembrane region" description="Helical" evidence="6">
    <location>
        <begin position="245"/>
        <end position="265"/>
    </location>
</feature>
<comment type="similarity">
    <text evidence="2">Belongs to the EamA transporter family.</text>
</comment>
<dbReference type="GO" id="GO:0016020">
    <property type="term" value="C:membrane"/>
    <property type="evidence" value="ECO:0007669"/>
    <property type="project" value="UniProtKB-SubCell"/>
</dbReference>
<keyword evidence="5 6" id="KW-0472">Membrane</keyword>
<evidence type="ECO:0000256" key="6">
    <source>
        <dbReference type="SAM" id="Phobius"/>
    </source>
</evidence>
<feature type="transmembrane region" description="Helical" evidence="6">
    <location>
        <begin position="7"/>
        <end position="27"/>
    </location>
</feature>
<feature type="transmembrane region" description="Helical" evidence="6">
    <location>
        <begin position="39"/>
        <end position="56"/>
    </location>
</feature>
<keyword evidence="4 6" id="KW-1133">Transmembrane helix</keyword>
<dbReference type="Pfam" id="PF00892">
    <property type="entry name" value="EamA"/>
    <property type="match status" value="2"/>
</dbReference>
<evidence type="ECO:0000313" key="9">
    <source>
        <dbReference type="Proteomes" id="UP000279909"/>
    </source>
</evidence>
<feature type="domain" description="EamA" evidence="7">
    <location>
        <begin position="9"/>
        <end position="139"/>
    </location>
</feature>
<dbReference type="InterPro" id="IPR037185">
    <property type="entry name" value="EmrE-like"/>
</dbReference>
<organism evidence="8 9">
    <name type="scientific">Lysinibacillus halotolerans</name>
    <dbReference type="NCBI Taxonomy" id="1368476"/>
    <lineage>
        <taxon>Bacteria</taxon>
        <taxon>Bacillati</taxon>
        <taxon>Bacillota</taxon>
        <taxon>Bacilli</taxon>
        <taxon>Bacillales</taxon>
        <taxon>Bacillaceae</taxon>
        <taxon>Lysinibacillus</taxon>
    </lineage>
</organism>
<name>A0A3M8H8B7_9BACI</name>
<feature type="transmembrane region" description="Helical" evidence="6">
    <location>
        <begin position="185"/>
        <end position="202"/>
    </location>
</feature>
<evidence type="ECO:0000256" key="3">
    <source>
        <dbReference type="ARBA" id="ARBA00022692"/>
    </source>
</evidence>
<feature type="domain" description="EamA" evidence="7">
    <location>
        <begin position="154"/>
        <end position="286"/>
    </location>
</feature>
<protein>
    <submittedName>
        <fullName evidence="8">DMT family transporter</fullName>
    </submittedName>
</protein>
<dbReference type="InterPro" id="IPR050638">
    <property type="entry name" value="AA-Vitamin_Transporters"/>
</dbReference>
<evidence type="ECO:0000256" key="5">
    <source>
        <dbReference type="ARBA" id="ARBA00023136"/>
    </source>
</evidence>
<dbReference type="OrthoDB" id="3180815at2"/>
<feature type="transmembrane region" description="Helical" evidence="6">
    <location>
        <begin position="126"/>
        <end position="143"/>
    </location>
</feature>
<keyword evidence="9" id="KW-1185">Reference proteome</keyword>
<evidence type="ECO:0000256" key="4">
    <source>
        <dbReference type="ARBA" id="ARBA00022989"/>
    </source>
</evidence>
<dbReference type="PANTHER" id="PTHR32322">
    <property type="entry name" value="INNER MEMBRANE TRANSPORTER"/>
    <property type="match status" value="1"/>
</dbReference>
<accession>A0A3M8H8B7</accession>
<comment type="subcellular location">
    <subcellularLocation>
        <location evidence="1">Endomembrane system</location>
        <topology evidence="1">Multi-pass membrane protein</topology>
    </subcellularLocation>
</comment>
<evidence type="ECO:0000256" key="1">
    <source>
        <dbReference type="ARBA" id="ARBA00004127"/>
    </source>
</evidence>
<feature type="transmembrane region" description="Helical" evidence="6">
    <location>
        <begin position="92"/>
        <end position="114"/>
    </location>
</feature>
<dbReference type="RefSeq" id="WP_122972318.1">
    <property type="nucleotide sequence ID" value="NZ_RHLQ01000025.1"/>
</dbReference>
<feature type="transmembrane region" description="Helical" evidence="6">
    <location>
        <begin position="214"/>
        <end position="238"/>
    </location>
</feature>
<reference evidence="8 9" key="1">
    <citation type="journal article" date="2014" name="Int. J. Syst. Evol. Microbiol.">
        <title>Lysinibacillus halotolerans sp. nov., isolated from saline-alkaline soil.</title>
        <authorList>
            <person name="Kong D."/>
            <person name="Wang Y."/>
            <person name="Zhao B."/>
            <person name="Li Y."/>
            <person name="Song J."/>
            <person name="Zhai Y."/>
            <person name="Zhang C."/>
            <person name="Wang H."/>
            <person name="Chen X."/>
            <person name="Zhao B."/>
            <person name="Ruan Z."/>
        </authorList>
    </citation>
    <scope>NUCLEOTIDE SEQUENCE [LARGE SCALE GENOMIC DNA]</scope>
    <source>
        <strain evidence="8 9">MCCC 1A12703</strain>
    </source>
</reference>
<evidence type="ECO:0000313" key="8">
    <source>
        <dbReference type="EMBL" id="RNC98464.1"/>
    </source>
</evidence>
<dbReference type="SUPFAM" id="SSF103481">
    <property type="entry name" value="Multidrug resistance efflux transporter EmrE"/>
    <property type="match status" value="2"/>
</dbReference>
<dbReference type="EMBL" id="RHLQ01000025">
    <property type="protein sequence ID" value="RNC98464.1"/>
    <property type="molecule type" value="Genomic_DNA"/>
</dbReference>
<gene>
    <name evidence="8" type="ORF">EC501_10840</name>
</gene>
<keyword evidence="3 6" id="KW-0812">Transmembrane</keyword>
<sequence length="311" mass="33941">MNKNLIYPLLIVIGSSSYGILSTIIKLSMEHGFTTAEAVTSQYVVGFMLAIILFIITQRALPKISLKGFFVIMISGFLTGTTGIVYGQAVHYLPASLAVVMLFQFTWIGLFLDCIIHRRRPTRPELISLVFLVAGTILAAGILDVDLSGLDWRGWAFGLAAAFSFACFMQFNSKQVEGISTIGRMTVMSLFSMIIVLVFQAPEIITTGKLFSTSLLYFGLALGFFGIILPIILFTIAVPKVGGGIASILSATELPVAIIVSVIVLHEALTWIQIIGIVLVLFGMMLPTLYQHRKQSAKTDNHLIVNEKSTL</sequence>
<feature type="transmembrane region" description="Helical" evidence="6">
    <location>
        <begin position="271"/>
        <end position="290"/>
    </location>
</feature>
<dbReference type="InterPro" id="IPR000620">
    <property type="entry name" value="EamA_dom"/>
</dbReference>
<feature type="transmembrane region" description="Helical" evidence="6">
    <location>
        <begin position="68"/>
        <end position="86"/>
    </location>
</feature>
<proteinExistence type="inferred from homology"/>